<dbReference type="KEGG" id="dov:DSCO28_04150"/>
<evidence type="ECO:0000313" key="2">
    <source>
        <dbReference type="Proteomes" id="UP000425960"/>
    </source>
</evidence>
<dbReference type="Proteomes" id="UP000425960">
    <property type="component" value="Chromosome"/>
</dbReference>
<protein>
    <submittedName>
        <fullName evidence="1">Uncharacterized protein</fullName>
    </submittedName>
</protein>
<reference evidence="1 2" key="1">
    <citation type="submission" date="2019-11" db="EMBL/GenBank/DDBJ databases">
        <title>Comparative genomics of hydrocarbon-degrading Desulfosarcina strains.</title>
        <authorList>
            <person name="Watanabe M."/>
            <person name="Kojima H."/>
            <person name="Fukui M."/>
        </authorList>
    </citation>
    <scope>NUCLEOTIDE SEQUENCE [LARGE SCALE GENOMIC DNA]</scope>
    <source>
        <strain evidence="1 2">28bB2T</strain>
    </source>
</reference>
<organism evidence="1 2">
    <name type="scientific">Desulfosarcina ovata subsp. sediminis</name>
    <dbReference type="NCBI Taxonomy" id="885957"/>
    <lineage>
        <taxon>Bacteria</taxon>
        <taxon>Pseudomonadati</taxon>
        <taxon>Thermodesulfobacteriota</taxon>
        <taxon>Desulfobacteria</taxon>
        <taxon>Desulfobacterales</taxon>
        <taxon>Desulfosarcinaceae</taxon>
        <taxon>Desulfosarcina</taxon>
    </lineage>
</organism>
<evidence type="ECO:0000313" key="1">
    <source>
        <dbReference type="EMBL" id="BBO79849.1"/>
    </source>
</evidence>
<dbReference type="AlphaFoldDB" id="A0A5K7ZJG4"/>
<sequence>MGNNNMDADRLWSSKITIINIKGKVKIKCSILEVTDTTGIIGAGNRGRSISSLLLDADMTA</sequence>
<proteinExistence type="predicted"/>
<accession>A0A5K7ZJG4</accession>
<dbReference type="EMBL" id="AP021876">
    <property type="protein sequence ID" value="BBO79849.1"/>
    <property type="molecule type" value="Genomic_DNA"/>
</dbReference>
<name>A0A5K7ZJG4_9BACT</name>
<gene>
    <name evidence="1" type="ORF">DSCO28_04150</name>
</gene>